<gene>
    <name evidence="1" type="ORF">FIBSPDRAFT_874091</name>
</gene>
<dbReference type="OrthoDB" id="3203373at2759"/>
<evidence type="ECO:0000313" key="1">
    <source>
        <dbReference type="EMBL" id="KZP08945.1"/>
    </source>
</evidence>
<organism evidence="1 2">
    <name type="scientific">Athelia psychrophila</name>
    <dbReference type="NCBI Taxonomy" id="1759441"/>
    <lineage>
        <taxon>Eukaryota</taxon>
        <taxon>Fungi</taxon>
        <taxon>Dikarya</taxon>
        <taxon>Basidiomycota</taxon>
        <taxon>Agaricomycotina</taxon>
        <taxon>Agaricomycetes</taxon>
        <taxon>Agaricomycetidae</taxon>
        <taxon>Atheliales</taxon>
        <taxon>Atheliaceae</taxon>
        <taxon>Athelia</taxon>
    </lineage>
</organism>
<dbReference type="EMBL" id="KV417711">
    <property type="protein sequence ID" value="KZP08945.1"/>
    <property type="molecule type" value="Genomic_DNA"/>
</dbReference>
<name>A0A165XVN7_9AGAM</name>
<evidence type="ECO:0000313" key="2">
    <source>
        <dbReference type="Proteomes" id="UP000076532"/>
    </source>
</evidence>
<dbReference type="Proteomes" id="UP000076532">
    <property type="component" value="Unassembled WGS sequence"/>
</dbReference>
<protein>
    <submittedName>
        <fullName evidence="1">Uncharacterized protein</fullName>
    </submittedName>
</protein>
<reference evidence="1 2" key="1">
    <citation type="journal article" date="2016" name="Mol. Biol. Evol.">
        <title>Comparative Genomics of Early-Diverging Mushroom-Forming Fungi Provides Insights into the Origins of Lignocellulose Decay Capabilities.</title>
        <authorList>
            <person name="Nagy L.G."/>
            <person name="Riley R."/>
            <person name="Tritt A."/>
            <person name="Adam C."/>
            <person name="Daum C."/>
            <person name="Floudas D."/>
            <person name="Sun H."/>
            <person name="Yadav J.S."/>
            <person name="Pangilinan J."/>
            <person name="Larsson K.H."/>
            <person name="Matsuura K."/>
            <person name="Barry K."/>
            <person name="Labutti K."/>
            <person name="Kuo R."/>
            <person name="Ohm R.A."/>
            <person name="Bhattacharya S.S."/>
            <person name="Shirouzu T."/>
            <person name="Yoshinaga Y."/>
            <person name="Martin F.M."/>
            <person name="Grigoriev I.V."/>
            <person name="Hibbett D.S."/>
        </authorList>
    </citation>
    <scope>NUCLEOTIDE SEQUENCE [LARGE SCALE GENOMIC DNA]</scope>
    <source>
        <strain evidence="1 2">CBS 109695</strain>
    </source>
</reference>
<dbReference type="AlphaFoldDB" id="A0A165XVN7"/>
<keyword evidence="2" id="KW-1185">Reference proteome</keyword>
<accession>A0A165XVN7</accession>
<proteinExistence type="predicted"/>
<sequence>MIQSTHAASLITLSLGGWDTEEDSPIGDQMESRFPSLEHLIIAKDLQDLDVFARSFPGIKHLTCDGHLDINHLLTHMCASAQCDDGNDISVGDEWNIWPALQVIAVSESYGLSNPTEFIRPNVISKLKSGNHPLRKLMLARDEFDWADVDEMVDLRKLVEVEDFSVNWPNPFGKLL</sequence>